<accession>A0A7W9A1Z0</accession>
<sequence length="131" mass="14654">MRKPLLLAVMAMGLVLGSGTGLQAGDTRAGDVPPFMAVAFDNTVMSHYPDGGWVKHWFNRDGSYEGRFSDGTRITARWQVDRNKVCLTRIRPGFMLPRFCSDIVEAEIGDSWMARDPLGRHVRNTLVRGRS</sequence>
<feature type="signal peptide" evidence="1">
    <location>
        <begin position="1"/>
        <end position="24"/>
    </location>
</feature>
<gene>
    <name evidence="2" type="ORF">FHS65_000393</name>
</gene>
<proteinExistence type="predicted"/>
<protein>
    <recommendedName>
        <fullName evidence="4">DUF995 domain-containing protein</fullName>
    </recommendedName>
</protein>
<evidence type="ECO:0008006" key="4">
    <source>
        <dbReference type="Google" id="ProtNLM"/>
    </source>
</evidence>
<feature type="chain" id="PRO_5030870201" description="DUF995 domain-containing protein" evidence="1">
    <location>
        <begin position="25"/>
        <end position="131"/>
    </location>
</feature>
<dbReference type="AlphaFoldDB" id="A0A7W9A1Z0"/>
<evidence type="ECO:0000313" key="3">
    <source>
        <dbReference type="Proteomes" id="UP000548978"/>
    </source>
</evidence>
<evidence type="ECO:0000313" key="2">
    <source>
        <dbReference type="EMBL" id="MBB5659675.1"/>
    </source>
</evidence>
<name>A0A7W9A1Z0_9CAUL</name>
<evidence type="ECO:0000256" key="1">
    <source>
        <dbReference type="SAM" id="SignalP"/>
    </source>
</evidence>
<dbReference type="Proteomes" id="UP000548978">
    <property type="component" value="Unassembled WGS sequence"/>
</dbReference>
<dbReference type="OrthoDB" id="8449377at2"/>
<dbReference type="EMBL" id="JACIJB010000001">
    <property type="protein sequence ID" value="MBB5659675.1"/>
    <property type="molecule type" value="Genomic_DNA"/>
</dbReference>
<keyword evidence="1" id="KW-0732">Signal</keyword>
<reference evidence="2 3" key="1">
    <citation type="submission" date="2020-08" db="EMBL/GenBank/DDBJ databases">
        <title>Genomic Encyclopedia of Type Strains, Phase IV (KMG-IV): sequencing the most valuable type-strain genomes for metagenomic binning, comparative biology and taxonomic classification.</title>
        <authorList>
            <person name="Goeker M."/>
        </authorList>
    </citation>
    <scope>NUCLEOTIDE SEQUENCE [LARGE SCALE GENOMIC DNA]</scope>
    <source>
        <strain evidence="2 3">DSM 24448</strain>
    </source>
</reference>
<dbReference type="RefSeq" id="WP_123286658.1">
    <property type="nucleotide sequence ID" value="NZ_JACIJB010000001.1"/>
</dbReference>
<keyword evidence="3" id="KW-1185">Reference proteome</keyword>
<organism evidence="2 3">
    <name type="scientific">Brevundimonas halotolerans</name>
    <dbReference type="NCBI Taxonomy" id="69670"/>
    <lineage>
        <taxon>Bacteria</taxon>
        <taxon>Pseudomonadati</taxon>
        <taxon>Pseudomonadota</taxon>
        <taxon>Alphaproteobacteria</taxon>
        <taxon>Caulobacterales</taxon>
        <taxon>Caulobacteraceae</taxon>
        <taxon>Brevundimonas</taxon>
    </lineage>
</organism>
<comment type="caution">
    <text evidence="2">The sequence shown here is derived from an EMBL/GenBank/DDBJ whole genome shotgun (WGS) entry which is preliminary data.</text>
</comment>